<dbReference type="OrthoDB" id="10070995at2759"/>
<gene>
    <name evidence="1" type="ORF">BINO364_LOCUS9115</name>
</gene>
<dbReference type="Proteomes" id="UP000838878">
    <property type="component" value="Chromosome 3"/>
</dbReference>
<dbReference type="EMBL" id="OV170223">
    <property type="protein sequence ID" value="CAH0723260.1"/>
    <property type="molecule type" value="Genomic_DNA"/>
</dbReference>
<evidence type="ECO:0000313" key="2">
    <source>
        <dbReference type="Proteomes" id="UP000838878"/>
    </source>
</evidence>
<dbReference type="AlphaFoldDB" id="A0A8J9VB47"/>
<protein>
    <submittedName>
        <fullName evidence="1">Uncharacterized protein</fullName>
    </submittedName>
</protein>
<accession>A0A8J9VB47</accession>
<feature type="non-terminal residue" evidence="1">
    <location>
        <position position="129"/>
    </location>
</feature>
<name>A0A8J9VB47_9NEOP</name>
<reference evidence="1" key="1">
    <citation type="submission" date="2021-12" db="EMBL/GenBank/DDBJ databases">
        <authorList>
            <person name="Martin H S."/>
        </authorList>
    </citation>
    <scope>NUCLEOTIDE SEQUENCE</scope>
</reference>
<sequence>MCVKPSVKQSIEPCAEPFVEQTVEPSVEPLVKPLVEPCVEPSVEPLVDRCVELLIEPCVELSVKPFLSTGGRAGGQCNRCLRANRTRVFCAHSDTVLFYAVQFNYFICKGFFKIPVFVVHNKNILFSIS</sequence>
<evidence type="ECO:0000313" key="1">
    <source>
        <dbReference type="EMBL" id="CAH0723260.1"/>
    </source>
</evidence>
<proteinExistence type="predicted"/>
<keyword evidence="2" id="KW-1185">Reference proteome</keyword>
<organism evidence="1 2">
    <name type="scientific">Brenthis ino</name>
    <name type="common">lesser marbled fritillary</name>
    <dbReference type="NCBI Taxonomy" id="405034"/>
    <lineage>
        <taxon>Eukaryota</taxon>
        <taxon>Metazoa</taxon>
        <taxon>Ecdysozoa</taxon>
        <taxon>Arthropoda</taxon>
        <taxon>Hexapoda</taxon>
        <taxon>Insecta</taxon>
        <taxon>Pterygota</taxon>
        <taxon>Neoptera</taxon>
        <taxon>Endopterygota</taxon>
        <taxon>Lepidoptera</taxon>
        <taxon>Glossata</taxon>
        <taxon>Ditrysia</taxon>
        <taxon>Papilionoidea</taxon>
        <taxon>Nymphalidae</taxon>
        <taxon>Heliconiinae</taxon>
        <taxon>Argynnini</taxon>
        <taxon>Brenthis</taxon>
    </lineage>
</organism>